<reference evidence="1 2" key="1">
    <citation type="submission" date="2011-07" db="EMBL/GenBank/DDBJ databases">
        <authorList>
            <person name="Genoscope - CEA"/>
        </authorList>
    </citation>
    <scope>NUCLEOTIDE SEQUENCE [LARGE SCALE GENOMIC DNA]</scope>
    <source>
        <strain evidence="2">lorraine</strain>
    </source>
</reference>
<dbReference type="Proteomes" id="UP000010102">
    <property type="component" value="Chromosome"/>
</dbReference>
<name>A0AAV2UZU2_LEGPN</name>
<dbReference type="EMBL" id="FQ958210">
    <property type="protein sequence ID" value="CCD06473.1"/>
    <property type="molecule type" value="Genomic_DNA"/>
</dbReference>
<proteinExistence type="predicted"/>
<evidence type="ECO:0000313" key="1">
    <source>
        <dbReference type="EMBL" id="CCD06473.1"/>
    </source>
</evidence>
<gene>
    <name evidence="1" type="ORF">LPO_2504</name>
</gene>
<protein>
    <submittedName>
        <fullName evidence="1">Uncharacterized protein</fullName>
    </submittedName>
</protein>
<organism evidence="1 2">
    <name type="scientific">Legionella pneumophila subsp. pneumophila</name>
    <dbReference type="NCBI Taxonomy" id="91891"/>
    <lineage>
        <taxon>Bacteria</taxon>
        <taxon>Pseudomonadati</taxon>
        <taxon>Pseudomonadota</taxon>
        <taxon>Gammaproteobacteria</taxon>
        <taxon>Legionellales</taxon>
        <taxon>Legionellaceae</taxon>
        <taxon>Legionella</taxon>
    </lineage>
</organism>
<dbReference type="KEGG" id="lpo:LPO_2504"/>
<evidence type="ECO:0000313" key="2">
    <source>
        <dbReference type="Proteomes" id="UP000010102"/>
    </source>
</evidence>
<dbReference type="AlphaFoldDB" id="A0AAV2UZU2"/>
<sequence length="60" mass="7314">MSEMFYFNKIIFERILSTLELNLLKHKEVQAKDIKKHRKPEIPCQHLGEEKKKELIEIYN</sequence>
<accession>A0AAV2UZU2</accession>